<dbReference type="GO" id="GO:0016020">
    <property type="term" value="C:membrane"/>
    <property type="evidence" value="ECO:0007669"/>
    <property type="project" value="UniProtKB-SubCell"/>
</dbReference>
<feature type="transmembrane region" description="Helical" evidence="7">
    <location>
        <begin position="6"/>
        <end position="24"/>
    </location>
</feature>
<dbReference type="AlphaFoldDB" id="A0A450XAV8"/>
<keyword evidence="3 7" id="KW-1133">Transmembrane helix</keyword>
<name>A0A450XAV8_9GAMM</name>
<reference evidence="9" key="1">
    <citation type="submission" date="2019-02" db="EMBL/GenBank/DDBJ databases">
        <authorList>
            <person name="Gruber-Vodicka R. H."/>
            <person name="Seah K. B. B."/>
        </authorList>
    </citation>
    <scope>NUCLEOTIDE SEQUENCE</scope>
    <source>
        <strain evidence="9">BECK_BZ197</strain>
    </source>
</reference>
<dbReference type="PRINTS" id="PR00625">
    <property type="entry name" value="JDOMAIN"/>
</dbReference>
<dbReference type="CDD" id="cd06257">
    <property type="entry name" value="DnaJ"/>
    <property type="match status" value="1"/>
</dbReference>
<keyword evidence="2 7" id="KW-0812">Transmembrane</keyword>
<dbReference type="PANTHER" id="PTHR12763">
    <property type="match status" value="1"/>
</dbReference>
<feature type="domain" description="J" evidence="8">
    <location>
        <begin position="193"/>
        <end position="249"/>
    </location>
</feature>
<evidence type="ECO:0000256" key="6">
    <source>
        <dbReference type="ARBA" id="ARBA00038105"/>
    </source>
</evidence>
<dbReference type="SUPFAM" id="SSF46565">
    <property type="entry name" value="Chaperone J-domain"/>
    <property type="match status" value="1"/>
</dbReference>
<evidence type="ECO:0000259" key="8">
    <source>
        <dbReference type="PROSITE" id="PS50076"/>
    </source>
</evidence>
<sequence>MHPILWLVVLIGLILFFRWINRMPKAARPRFINRALLVVAIGLGLFLIARGLPPLLAALGALLPLLPRLFSALSALQALKSFTGFMRGRKQEQISNIETPRLRIRIDRASGEIEGEILAGSHQGRLLTQLTLEELRHVLTECYEQRDTQSATILETYLDHREGRHWRNSYRYHDNTDQDRTDSLKTGTMTVAEAYKILGLPPDSSREEVITAYRKLIQKLHPDRGGSELLATQVNKAKNLLLSTFSKKG</sequence>
<dbReference type="PANTHER" id="PTHR12763:SF28">
    <property type="entry name" value="GEO10507P1-RELATED"/>
    <property type="match status" value="1"/>
</dbReference>
<feature type="transmembrane region" description="Helical" evidence="7">
    <location>
        <begin position="31"/>
        <end position="49"/>
    </location>
</feature>
<dbReference type="InterPro" id="IPR001623">
    <property type="entry name" value="DnaJ_domain"/>
</dbReference>
<evidence type="ECO:0000256" key="5">
    <source>
        <dbReference type="ARBA" id="ARBA00023186"/>
    </source>
</evidence>
<dbReference type="SMART" id="SM00271">
    <property type="entry name" value="DnaJ"/>
    <property type="match status" value="1"/>
</dbReference>
<dbReference type="Gene3D" id="1.10.287.110">
    <property type="entry name" value="DnaJ domain"/>
    <property type="match status" value="1"/>
</dbReference>
<evidence type="ECO:0000256" key="3">
    <source>
        <dbReference type="ARBA" id="ARBA00022989"/>
    </source>
</evidence>
<protein>
    <submittedName>
        <fullName evidence="9">DnaJ domain-containing protein</fullName>
    </submittedName>
</protein>
<dbReference type="Pfam" id="PF00226">
    <property type="entry name" value="DnaJ"/>
    <property type="match status" value="1"/>
</dbReference>
<gene>
    <name evidence="9" type="ORF">BECKMB1821G_GA0114241_102120</name>
</gene>
<comment type="subcellular location">
    <subcellularLocation>
        <location evidence="1">Membrane</location>
        <topology evidence="1">Single-pass membrane protein</topology>
    </subcellularLocation>
</comment>
<dbReference type="InterPro" id="IPR036869">
    <property type="entry name" value="J_dom_sf"/>
</dbReference>
<evidence type="ECO:0000313" key="9">
    <source>
        <dbReference type="EMBL" id="VFK26449.1"/>
    </source>
</evidence>
<comment type="similarity">
    <text evidence="6">Belongs to the TIM14 family.</text>
</comment>
<evidence type="ECO:0000256" key="1">
    <source>
        <dbReference type="ARBA" id="ARBA00004167"/>
    </source>
</evidence>
<dbReference type="EMBL" id="CAADFO010000021">
    <property type="protein sequence ID" value="VFK26449.1"/>
    <property type="molecule type" value="Genomic_DNA"/>
</dbReference>
<evidence type="ECO:0000256" key="7">
    <source>
        <dbReference type="SAM" id="Phobius"/>
    </source>
</evidence>
<keyword evidence="4 7" id="KW-0472">Membrane</keyword>
<proteinExistence type="inferred from homology"/>
<dbReference type="PROSITE" id="PS50076">
    <property type="entry name" value="DNAJ_2"/>
    <property type="match status" value="1"/>
</dbReference>
<evidence type="ECO:0000256" key="2">
    <source>
        <dbReference type="ARBA" id="ARBA00022692"/>
    </source>
</evidence>
<evidence type="ECO:0000256" key="4">
    <source>
        <dbReference type="ARBA" id="ARBA00023136"/>
    </source>
</evidence>
<organism evidence="9">
    <name type="scientific">Candidatus Kentrum sp. MB</name>
    <dbReference type="NCBI Taxonomy" id="2138164"/>
    <lineage>
        <taxon>Bacteria</taxon>
        <taxon>Pseudomonadati</taxon>
        <taxon>Pseudomonadota</taxon>
        <taxon>Gammaproteobacteria</taxon>
        <taxon>Candidatus Kentrum</taxon>
    </lineage>
</organism>
<keyword evidence="5" id="KW-0143">Chaperone</keyword>
<accession>A0A450XAV8</accession>